<protein>
    <submittedName>
        <fullName evidence="1">Uncharacterized protein</fullName>
    </submittedName>
</protein>
<proteinExistence type="predicted"/>
<organism evidence="1 2">
    <name type="scientific">Lactuca virosa</name>
    <dbReference type="NCBI Taxonomy" id="75947"/>
    <lineage>
        <taxon>Eukaryota</taxon>
        <taxon>Viridiplantae</taxon>
        <taxon>Streptophyta</taxon>
        <taxon>Embryophyta</taxon>
        <taxon>Tracheophyta</taxon>
        <taxon>Spermatophyta</taxon>
        <taxon>Magnoliopsida</taxon>
        <taxon>eudicotyledons</taxon>
        <taxon>Gunneridae</taxon>
        <taxon>Pentapetalae</taxon>
        <taxon>asterids</taxon>
        <taxon>campanulids</taxon>
        <taxon>Asterales</taxon>
        <taxon>Asteraceae</taxon>
        <taxon>Cichorioideae</taxon>
        <taxon>Cichorieae</taxon>
        <taxon>Lactucinae</taxon>
        <taxon>Lactuca</taxon>
    </lineage>
</organism>
<evidence type="ECO:0000313" key="1">
    <source>
        <dbReference type="EMBL" id="CAH1445532.1"/>
    </source>
</evidence>
<dbReference type="Proteomes" id="UP001157418">
    <property type="component" value="Unassembled WGS sequence"/>
</dbReference>
<accession>A0AAU9P6B1</accession>
<comment type="caution">
    <text evidence="1">The sequence shown here is derived from an EMBL/GenBank/DDBJ whole genome shotgun (WGS) entry which is preliminary data.</text>
</comment>
<sequence length="106" mass="12230">MELCDGLPTSIKYWKEEFFFVHVFVFSEPMVFGATVDRVVDPVPELSTEEHVLVDRLSENYVKWSDPKEVVVGMDGMNPHWDKLGKNPVETLGGQEVTFLDQLLWK</sequence>
<dbReference type="AlphaFoldDB" id="A0AAU9P6B1"/>
<gene>
    <name evidence="1" type="ORF">LVIROSA_LOCUS31288</name>
</gene>
<dbReference type="EMBL" id="CAKMRJ010005523">
    <property type="protein sequence ID" value="CAH1445532.1"/>
    <property type="molecule type" value="Genomic_DNA"/>
</dbReference>
<name>A0AAU9P6B1_9ASTR</name>
<reference evidence="1 2" key="1">
    <citation type="submission" date="2022-01" db="EMBL/GenBank/DDBJ databases">
        <authorList>
            <person name="Xiong W."/>
            <person name="Schranz E."/>
        </authorList>
    </citation>
    <scope>NUCLEOTIDE SEQUENCE [LARGE SCALE GENOMIC DNA]</scope>
</reference>
<evidence type="ECO:0000313" key="2">
    <source>
        <dbReference type="Proteomes" id="UP001157418"/>
    </source>
</evidence>
<keyword evidence="2" id="KW-1185">Reference proteome</keyword>